<dbReference type="InterPro" id="IPR013087">
    <property type="entry name" value="Znf_C2H2_type"/>
</dbReference>
<evidence type="ECO:0000259" key="1">
    <source>
        <dbReference type="PROSITE" id="PS50157"/>
    </source>
</evidence>
<protein>
    <recommendedName>
        <fullName evidence="1">C2H2-type domain-containing protein</fullName>
    </recommendedName>
</protein>
<organism evidence="2">
    <name type="scientific">viral metagenome</name>
    <dbReference type="NCBI Taxonomy" id="1070528"/>
    <lineage>
        <taxon>unclassified sequences</taxon>
        <taxon>metagenomes</taxon>
        <taxon>organismal metagenomes</taxon>
    </lineage>
</organism>
<dbReference type="AlphaFoldDB" id="A0A6C0DSS7"/>
<sequence length="305" mass="35117">MNSLDMINCCKSCSYYTAVKKDFNKHLTTRKHILNSSKTVKPNMQSVPDNATALVRASPTTLASENRLECDNCGKFYKDKSGLWRHNKKCNAPKRGIDNDMINKLIEQNQELQKQVLELAKQGTVINTNTTTNTNSNNTTNNQFNMNFFLNEKCKDAINLSEFMHSIQLQLEDLENTARLGYVEGISRILIRALNDMDIDKRPIHCTDVKRETIYVKEQDNWEREQPDKNNLKRAVNYIADQNLCQIDRWKQENPSCLDTNSEESQQLSKIYINALGGSCPDEDRKFMDKIIKNVLHEVVVDKTS</sequence>
<accession>A0A6C0DSS7</accession>
<feature type="domain" description="C2H2-type" evidence="1">
    <location>
        <begin position="68"/>
        <end position="96"/>
    </location>
</feature>
<evidence type="ECO:0000313" key="2">
    <source>
        <dbReference type="EMBL" id="QHT19099.1"/>
    </source>
</evidence>
<dbReference type="EMBL" id="MN739662">
    <property type="protein sequence ID" value="QHT19099.1"/>
    <property type="molecule type" value="Genomic_DNA"/>
</dbReference>
<dbReference type="PROSITE" id="PS50157">
    <property type="entry name" value="ZINC_FINGER_C2H2_2"/>
    <property type="match status" value="1"/>
</dbReference>
<name>A0A6C0DSS7_9ZZZZ</name>
<reference evidence="2" key="1">
    <citation type="journal article" date="2020" name="Nature">
        <title>Giant virus diversity and host interactions through global metagenomics.</title>
        <authorList>
            <person name="Schulz F."/>
            <person name="Roux S."/>
            <person name="Paez-Espino D."/>
            <person name="Jungbluth S."/>
            <person name="Walsh D.A."/>
            <person name="Denef V.J."/>
            <person name="McMahon K.D."/>
            <person name="Konstantinidis K.T."/>
            <person name="Eloe-Fadrosh E.A."/>
            <person name="Kyrpides N.C."/>
            <person name="Woyke T."/>
        </authorList>
    </citation>
    <scope>NUCLEOTIDE SEQUENCE</scope>
    <source>
        <strain evidence="2">GVMAG-M-3300023174-49</strain>
    </source>
</reference>
<proteinExistence type="predicted"/>